<dbReference type="UniPathway" id="UPA00143"/>
<keyword evidence="6" id="KW-1185">Reference proteome</keyword>
<name>A0A0Q3L3G1_BRADI</name>
<keyword evidence="1" id="KW-0479">Metal-binding</keyword>
<reference evidence="5" key="3">
    <citation type="submission" date="2018-08" db="UniProtKB">
        <authorList>
            <consortium name="EnsemblPlants"/>
        </authorList>
    </citation>
    <scope>IDENTIFICATION</scope>
    <source>
        <strain evidence="5">cv. Bd21</strain>
    </source>
</reference>
<evidence type="ECO:0000313" key="4">
    <source>
        <dbReference type="EMBL" id="KQJ87101.1"/>
    </source>
</evidence>
<keyword evidence="1" id="KW-0863">Zinc-finger</keyword>
<dbReference type="EMBL" id="CM000883">
    <property type="protein sequence ID" value="KQJ87101.1"/>
    <property type="molecule type" value="Genomic_DNA"/>
</dbReference>
<dbReference type="Gramene" id="KQJ87101">
    <property type="protein sequence ID" value="KQJ87101"/>
    <property type="gene ID" value="BRADI_4g09360v3"/>
</dbReference>
<evidence type="ECO:0000256" key="1">
    <source>
        <dbReference type="PROSITE-ProRule" id="PRU00175"/>
    </source>
</evidence>
<dbReference type="InParanoid" id="A0A0Q3L3G1"/>
<dbReference type="GO" id="GO:0008270">
    <property type="term" value="F:zinc ion binding"/>
    <property type="evidence" value="ECO:0007669"/>
    <property type="project" value="UniProtKB-KW"/>
</dbReference>
<dbReference type="SUPFAM" id="SSF57850">
    <property type="entry name" value="RING/U-box"/>
    <property type="match status" value="1"/>
</dbReference>
<dbReference type="Gene3D" id="3.30.40.10">
    <property type="entry name" value="Zinc/RING finger domain, C3HC4 (zinc finger)"/>
    <property type="match status" value="1"/>
</dbReference>
<protein>
    <recommendedName>
        <fullName evidence="3">RING-type domain-containing protein</fullName>
    </recommendedName>
</protein>
<dbReference type="OrthoDB" id="656255at2759"/>
<sequence length="204" mass="21437">MAICGHHLQFGAGVVGSRMIIRKVVGMAAEVFCLGFVTIFMLCMLKSLCSDCIGCFRRPASAPTPARTAAAGPRPAVPAVETQAAVRRPCSCVNPPPVVRAGGDPSAARRLGATGPVPCVTEYQRSDGWREAMCPVCLCDFADGEVVRVLPPCMHYFHAACVGEWLRKGHTTCPLCRAAPPSAATATAASSGSPEYVIYVDQLG</sequence>
<keyword evidence="2" id="KW-0812">Transmembrane</keyword>
<dbReference type="GO" id="GO:0016567">
    <property type="term" value="P:protein ubiquitination"/>
    <property type="evidence" value="ECO:0000318"/>
    <property type="project" value="GO_Central"/>
</dbReference>
<reference evidence="4 5" key="1">
    <citation type="journal article" date="2010" name="Nature">
        <title>Genome sequencing and analysis of the model grass Brachypodium distachyon.</title>
        <authorList>
            <consortium name="International Brachypodium Initiative"/>
        </authorList>
    </citation>
    <scope>NUCLEOTIDE SEQUENCE [LARGE SCALE GENOMIC DNA]</scope>
    <source>
        <strain evidence="4 5">Bd21</strain>
    </source>
</reference>
<evidence type="ECO:0000313" key="6">
    <source>
        <dbReference type="Proteomes" id="UP000008810"/>
    </source>
</evidence>
<dbReference type="AlphaFoldDB" id="A0A0Q3L3G1"/>
<evidence type="ECO:0000256" key="2">
    <source>
        <dbReference type="SAM" id="Phobius"/>
    </source>
</evidence>
<dbReference type="PANTHER" id="PTHR45676">
    <property type="entry name" value="RING-H2 FINGER PROTEIN ATL51-RELATED"/>
    <property type="match status" value="1"/>
</dbReference>
<proteinExistence type="predicted"/>
<evidence type="ECO:0000259" key="3">
    <source>
        <dbReference type="PROSITE" id="PS50089"/>
    </source>
</evidence>
<dbReference type="EnsemblPlants" id="KQJ87101">
    <property type="protein sequence ID" value="KQJ87101"/>
    <property type="gene ID" value="BRADI_4g09360v3"/>
</dbReference>
<gene>
    <name evidence="4" type="ORF">BRADI_4g09360v3</name>
</gene>
<reference evidence="4" key="2">
    <citation type="submission" date="2017-06" db="EMBL/GenBank/DDBJ databases">
        <title>WGS assembly of Brachypodium distachyon.</title>
        <authorList>
            <consortium name="The International Brachypodium Initiative"/>
            <person name="Lucas S."/>
            <person name="Harmon-Smith M."/>
            <person name="Lail K."/>
            <person name="Tice H."/>
            <person name="Grimwood J."/>
            <person name="Bruce D."/>
            <person name="Barry K."/>
            <person name="Shu S."/>
            <person name="Lindquist E."/>
            <person name="Wang M."/>
            <person name="Pitluck S."/>
            <person name="Vogel J.P."/>
            <person name="Garvin D.F."/>
            <person name="Mockler T.C."/>
            <person name="Schmutz J."/>
            <person name="Rokhsar D."/>
            <person name="Bevan M.W."/>
        </authorList>
    </citation>
    <scope>NUCLEOTIDE SEQUENCE</scope>
    <source>
        <strain evidence="4">Bd21</strain>
    </source>
</reference>
<dbReference type="Pfam" id="PF13639">
    <property type="entry name" value="zf-RING_2"/>
    <property type="match status" value="1"/>
</dbReference>
<dbReference type="SMART" id="SM00184">
    <property type="entry name" value="RING"/>
    <property type="match status" value="1"/>
</dbReference>
<dbReference type="PANTHER" id="PTHR45676:SF120">
    <property type="entry name" value="RING-TYPE E3 UBIQUITIN TRANSFERASE"/>
    <property type="match status" value="1"/>
</dbReference>
<dbReference type="PROSITE" id="PS50089">
    <property type="entry name" value="ZF_RING_2"/>
    <property type="match status" value="1"/>
</dbReference>
<feature type="domain" description="RING-type" evidence="3">
    <location>
        <begin position="134"/>
        <end position="177"/>
    </location>
</feature>
<keyword evidence="1" id="KW-0862">Zinc</keyword>
<accession>A0A0Q3L3G1</accession>
<keyword evidence="2" id="KW-0472">Membrane</keyword>
<dbReference type="InterPro" id="IPR013083">
    <property type="entry name" value="Znf_RING/FYVE/PHD"/>
</dbReference>
<dbReference type="InterPro" id="IPR001841">
    <property type="entry name" value="Znf_RING"/>
</dbReference>
<feature type="transmembrane region" description="Helical" evidence="2">
    <location>
        <begin position="27"/>
        <end position="48"/>
    </location>
</feature>
<organism evidence="4">
    <name type="scientific">Brachypodium distachyon</name>
    <name type="common">Purple false brome</name>
    <name type="synonym">Trachynia distachya</name>
    <dbReference type="NCBI Taxonomy" id="15368"/>
    <lineage>
        <taxon>Eukaryota</taxon>
        <taxon>Viridiplantae</taxon>
        <taxon>Streptophyta</taxon>
        <taxon>Embryophyta</taxon>
        <taxon>Tracheophyta</taxon>
        <taxon>Spermatophyta</taxon>
        <taxon>Magnoliopsida</taxon>
        <taxon>Liliopsida</taxon>
        <taxon>Poales</taxon>
        <taxon>Poaceae</taxon>
        <taxon>BOP clade</taxon>
        <taxon>Pooideae</taxon>
        <taxon>Stipodae</taxon>
        <taxon>Brachypodieae</taxon>
        <taxon>Brachypodium</taxon>
    </lineage>
</organism>
<dbReference type="FunFam" id="3.30.40.10:FF:000654">
    <property type="entry name" value="RING-H2 finger protein ATL33"/>
    <property type="match status" value="1"/>
</dbReference>
<dbReference type="Proteomes" id="UP000008810">
    <property type="component" value="Chromosome 4"/>
</dbReference>
<evidence type="ECO:0000313" key="5">
    <source>
        <dbReference type="EnsemblPlants" id="KQJ87101"/>
    </source>
</evidence>
<keyword evidence="2" id="KW-1133">Transmembrane helix</keyword>